<dbReference type="InterPro" id="IPR051092">
    <property type="entry name" value="FYVE_RhoGEF_PH"/>
</dbReference>
<keyword evidence="14" id="KW-1185">Reference proteome</keyword>
<evidence type="ECO:0000256" key="6">
    <source>
        <dbReference type="ARBA" id="ARBA00022833"/>
    </source>
</evidence>
<evidence type="ECO:0000256" key="3">
    <source>
        <dbReference type="ARBA" id="ARBA00022658"/>
    </source>
</evidence>
<dbReference type="PROSITE" id="PS50003">
    <property type="entry name" value="PH_DOMAIN"/>
    <property type="match status" value="1"/>
</dbReference>
<dbReference type="InterPro" id="IPR013083">
    <property type="entry name" value="Znf_RING/FYVE/PHD"/>
</dbReference>
<dbReference type="Pfam" id="PF22697">
    <property type="entry name" value="SOS1_NGEF_PH"/>
    <property type="match status" value="1"/>
</dbReference>
<dbReference type="InterPro" id="IPR055251">
    <property type="entry name" value="SOS1_NGEF_PH"/>
</dbReference>
<keyword evidence="3" id="KW-0344">Guanine-nucleotide releasing factor</keyword>
<dbReference type="EMBL" id="JANBPY010000985">
    <property type="protein sequence ID" value="KAJ1962296.1"/>
    <property type="molecule type" value="Genomic_DNA"/>
</dbReference>
<dbReference type="SMART" id="SM00325">
    <property type="entry name" value="RhoGEF"/>
    <property type="match status" value="1"/>
</dbReference>
<evidence type="ECO:0000259" key="10">
    <source>
        <dbReference type="PROSITE" id="PS50003"/>
    </source>
</evidence>
<evidence type="ECO:0000256" key="4">
    <source>
        <dbReference type="ARBA" id="ARBA00022723"/>
    </source>
</evidence>
<evidence type="ECO:0000256" key="5">
    <source>
        <dbReference type="ARBA" id="ARBA00022771"/>
    </source>
</evidence>
<dbReference type="InterPro" id="IPR000306">
    <property type="entry name" value="Znf_FYVE"/>
</dbReference>
<dbReference type="PROSITE" id="PS50178">
    <property type="entry name" value="ZF_FYVE"/>
    <property type="match status" value="1"/>
</dbReference>
<dbReference type="GO" id="GO:0005737">
    <property type="term" value="C:cytoplasm"/>
    <property type="evidence" value="ECO:0007669"/>
    <property type="project" value="TreeGrafter"/>
</dbReference>
<dbReference type="OrthoDB" id="660555at2759"/>
<dbReference type="InterPro" id="IPR011011">
    <property type="entry name" value="Znf_FYVE_PHD"/>
</dbReference>
<evidence type="ECO:0000313" key="13">
    <source>
        <dbReference type="EMBL" id="KAJ1962296.1"/>
    </source>
</evidence>
<feature type="compositionally biased region" description="Low complexity" evidence="9">
    <location>
        <begin position="624"/>
        <end position="639"/>
    </location>
</feature>
<evidence type="ECO:0000256" key="2">
    <source>
        <dbReference type="ARBA" id="ARBA00022490"/>
    </source>
</evidence>
<dbReference type="GO" id="GO:0008270">
    <property type="term" value="F:zinc ion binding"/>
    <property type="evidence" value="ECO:0007669"/>
    <property type="project" value="UniProtKB-KW"/>
</dbReference>
<dbReference type="Gene3D" id="3.30.40.10">
    <property type="entry name" value="Zinc/RING finger domain, C3HC4 (zinc finger)"/>
    <property type="match status" value="1"/>
</dbReference>
<keyword evidence="5 8" id="KW-0863">Zinc-finger</keyword>
<feature type="compositionally biased region" description="Low complexity" evidence="9">
    <location>
        <begin position="679"/>
        <end position="689"/>
    </location>
</feature>
<dbReference type="Pfam" id="PF00621">
    <property type="entry name" value="RhoGEF"/>
    <property type="match status" value="1"/>
</dbReference>
<evidence type="ECO:0000256" key="8">
    <source>
        <dbReference type="PROSITE-ProRule" id="PRU00091"/>
    </source>
</evidence>
<dbReference type="SUPFAM" id="SSF50729">
    <property type="entry name" value="PH domain-like"/>
    <property type="match status" value="1"/>
</dbReference>
<dbReference type="PROSITE" id="PS50010">
    <property type="entry name" value="DH_2"/>
    <property type="match status" value="1"/>
</dbReference>
<feature type="compositionally biased region" description="Polar residues" evidence="9">
    <location>
        <begin position="442"/>
        <end position="462"/>
    </location>
</feature>
<feature type="non-terminal residue" evidence="13">
    <location>
        <position position="741"/>
    </location>
</feature>
<dbReference type="SUPFAM" id="SSF48065">
    <property type="entry name" value="DBL homology domain (DH-domain)"/>
    <property type="match status" value="1"/>
</dbReference>
<dbReference type="InterPro" id="IPR001849">
    <property type="entry name" value="PH_domain"/>
</dbReference>
<reference evidence="13" key="1">
    <citation type="submission" date="2022-07" db="EMBL/GenBank/DDBJ databases">
        <title>Phylogenomic reconstructions and comparative analyses of Kickxellomycotina fungi.</title>
        <authorList>
            <person name="Reynolds N.K."/>
            <person name="Stajich J.E."/>
            <person name="Barry K."/>
            <person name="Grigoriev I.V."/>
            <person name="Crous P."/>
            <person name="Smith M.E."/>
        </authorList>
    </citation>
    <scope>NUCLEOTIDE SEQUENCE</scope>
    <source>
        <strain evidence="13">RSA 1196</strain>
    </source>
</reference>
<dbReference type="InterPro" id="IPR035899">
    <property type="entry name" value="DBL_dom_sf"/>
</dbReference>
<keyword evidence="4" id="KW-0479">Metal-binding</keyword>
<dbReference type="Pfam" id="PF01363">
    <property type="entry name" value="FYVE"/>
    <property type="match status" value="1"/>
</dbReference>
<accession>A0A9W8ANH2</accession>
<dbReference type="SMART" id="SM00064">
    <property type="entry name" value="FYVE"/>
    <property type="match status" value="1"/>
</dbReference>
<feature type="region of interest" description="Disordered" evidence="9">
    <location>
        <begin position="624"/>
        <end position="741"/>
    </location>
</feature>
<dbReference type="GO" id="GO:0005856">
    <property type="term" value="C:cytoskeleton"/>
    <property type="evidence" value="ECO:0007669"/>
    <property type="project" value="UniProtKB-SubCell"/>
</dbReference>
<gene>
    <name evidence="13" type="ORF">IWQ62_003575</name>
</gene>
<dbReference type="AlphaFoldDB" id="A0A9W8ANH2"/>
<protein>
    <submittedName>
        <fullName evidence="13">Uncharacterized protein</fullName>
    </submittedName>
</protein>
<evidence type="ECO:0000259" key="11">
    <source>
        <dbReference type="PROSITE" id="PS50010"/>
    </source>
</evidence>
<feature type="domain" description="FYVE-type" evidence="12">
    <location>
        <begin position="507"/>
        <end position="569"/>
    </location>
</feature>
<dbReference type="GO" id="GO:0005085">
    <property type="term" value="F:guanyl-nucleotide exchange factor activity"/>
    <property type="evidence" value="ECO:0007669"/>
    <property type="project" value="UniProtKB-KW"/>
</dbReference>
<feature type="domain" description="PH" evidence="10">
    <location>
        <begin position="316"/>
        <end position="414"/>
    </location>
</feature>
<dbReference type="InterPro" id="IPR011993">
    <property type="entry name" value="PH-like_dom_sf"/>
</dbReference>
<sequence>MALLTAVSEAPRPDTPDFASPIVPAPPLVVSKSNSASEASTYHVASPNVSHVPLPTQTPPNGCVTSDPADTSLPPATLIGSSETTTLACIAPTKRDRIIQEILETERTYVSGLRLVHQIFYTPLLEATEENGSTILPSKKVGEIFANFTDILNVNQEFLQQLEARLAPSTWCPTTGCVGDIFQNVAPFFKMYSVYMRNFQRALVTIRTSAEMYPAFRQFLRQVNSHENLKCLTIDSYLMMPIQRLPRYRLLLADLVRHTAVDHPDYPLVTRALNVVHDVANFVNEMIRQQEMYSTMVSIQKSLHGFHEDLIIPGRQLIKRGPVKKICRKSHQLRELFLFTDILLYGSPAIMENTFNFHRKFPLVECRVIDLPDSPISGVKNVFQIHNRDKSFGVYTDTARSKHEWVGALHRAINEHLSARRTLRVDRSQRSRRAQSMFIPAPSTTEMANDSPSSLAGASTMSLPDGPTEGDAPGQLPPPMQLTPVANRSPLSPRVVENYNAPVWVPDEQAVRCLICYEEFNLFRRKHHCRACGNVVCHYCSTKTIVIPGSWESEDKEARACDQCVAFLFGKEHLNDTKQRAFSPRTLLGSGTSSLLGRTRANRSHSTVAASQSLFGLIGSSAGTSTPDLSRTTSTTATSALGNTGMATANQSGTVSAKMSSARNPLHISSAESDRRRWSSSSSSSSIFSVAPTSPCHPRIVAGRPSTATTTTSASSSTLSSPTSPRRLMDYGLSTARRLSL</sequence>
<name>A0A9W8ANH2_9FUNG</name>
<dbReference type="SMART" id="SM00233">
    <property type="entry name" value="PH"/>
    <property type="match status" value="1"/>
</dbReference>
<dbReference type="PANTHER" id="PTHR12673:SF159">
    <property type="entry name" value="LD03170P"/>
    <property type="match status" value="1"/>
</dbReference>
<evidence type="ECO:0000256" key="7">
    <source>
        <dbReference type="ARBA" id="ARBA00023212"/>
    </source>
</evidence>
<evidence type="ECO:0000313" key="14">
    <source>
        <dbReference type="Proteomes" id="UP001150925"/>
    </source>
</evidence>
<evidence type="ECO:0000259" key="12">
    <source>
        <dbReference type="PROSITE" id="PS50178"/>
    </source>
</evidence>
<evidence type="ECO:0000256" key="9">
    <source>
        <dbReference type="SAM" id="MobiDB-lite"/>
    </source>
</evidence>
<proteinExistence type="predicted"/>
<dbReference type="Gene3D" id="2.30.29.30">
    <property type="entry name" value="Pleckstrin-homology domain (PH domain)/Phosphotyrosine-binding domain (PTB)"/>
    <property type="match status" value="1"/>
</dbReference>
<keyword evidence="6" id="KW-0862">Zinc</keyword>
<evidence type="ECO:0000256" key="1">
    <source>
        <dbReference type="ARBA" id="ARBA00004245"/>
    </source>
</evidence>
<dbReference type="CDD" id="cd00160">
    <property type="entry name" value="RhoGEF"/>
    <property type="match status" value="1"/>
</dbReference>
<dbReference type="InterPro" id="IPR017455">
    <property type="entry name" value="Znf_FYVE-rel"/>
</dbReference>
<feature type="domain" description="DH" evidence="11">
    <location>
        <begin position="94"/>
        <end position="286"/>
    </location>
</feature>
<organism evidence="13 14">
    <name type="scientific">Dispira parvispora</name>
    <dbReference type="NCBI Taxonomy" id="1520584"/>
    <lineage>
        <taxon>Eukaryota</taxon>
        <taxon>Fungi</taxon>
        <taxon>Fungi incertae sedis</taxon>
        <taxon>Zoopagomycota</taxon>
        <taxon>Kickxellomycotina</taxon>
        <taxon>Dimargaritomycetes</taxon>
        <taxon>Dimargaritales</taxon>
        <taxon>Dimargaritaceae</taxon>
        <taxon>Dispira</taxon>
    </lineage>
</organism>
<dbReference type="SUPFAM" id="SSF57903">
    <property type="entry name" value="FYVE/PHD zinc finger"/>
    <property type="match status" value="1"/>
</dbReference>
<comment type="subcellular location">
    <subcellularLocation>
        <location evidence="1">Cytoplasm</location>
        <location evidence="1">Cytoskeleton</location>
    </subcellularLocation>
</comment>
<keyword evidence="2" id="KW-0963">Cytoplasm</keyword>
<feature type="compositionally biased region" description="Low complexity" evidence="9">
    <location>
        <begin position="706"/>
        <end position="726"/>
    </location>
</feature>
<comment type="caution">
    <text evidence="13">The sequence shown here is derived from an EMBL/GenBank/DDBJ whole genome shotgun (WGS) entry which is preliminary data.</text>
</comment>
<feature type="region of interest" description="Disordered" evidence="9">
    <location>
        <begin position="424"/>
        <end position="479"/>
    </location>
</feature>
<dbReference type="Gene3D" id="1.20.900.10">
    <property type="entry name" value="Dbl homology (DH) domain"/>
    <property type="match status" value="1"/>
</dbReference>
<dbReference type="PANTHER" id="PTHR12673">
    <property type="entry name" value="FACIOGENITAL DYSPLASIA PROTEIN"/>
    <property type="match status" value="1"/>
</dbReference>
<feature type="compositionally biased region" description="Polar residues" evidence="9">
    <location>
        <begin position="640"/>
        <end position="663"/>
    </location>
</feature>
<dbReference type="Proteomes" id="UP001150925">
    <property type="component" value="Unassembled WGS sequence"/>
</dbReference>
<keyword evidence="7" id="KW-0206">Cytoskeleton</keyword>
<dbReference type="InterPro" id="IPR000219">
    <property type="entry name" value="DH_dom"/>
</dbReference>